<dbReference type="EMBL" id="AGNL01019670">
    <property type="protein sequence ID" value="EJK61661.1"/>
    <property type="molecule type" value="Genomic_DNA"/>
</dbReference>
<name>K0SL46_THAOC</name>
<gene>
    <name evidence="1" type="ORF">THAOC_17807</name>
</gene>
<feature type="non-terminal residue" evidence="1">
    <location>
        <position position="1"/>
    </location>
</feature>
<proteinExistence type="predicted"/>
<reference evidence="1 2" key="1">
    <citation type="journal article" date="2012" name="Genome Biol.">
        <title>Genome and low-iron response of an oceanic diatom adapted to chronic iron limitation.</title>
        <authorList>
            <person name="Lommer M."/>
            <person name="Specht M."/>
            <person name="Roy A.S."/>
            <person name="Kraemer L."/>
            <person name="Andreson R."/>
            <person name="Gutowska M.A."/>
            <person name="Wolf J."/>
            <person name="Bergner S.V."/>
            <person name="Schilhabel M.B."/>
            <person name="Klostermeier U.C."/>
            <person name="Beiko R.G."/>
            <person name="Rosenstiel P."/>
            <person name="Hippler M."/>
            <person name="Laroche J."/>
        </authorList>
    </citation>
    <scope>NUCLEOTIDE SEQUENCE [LARGE SCALE GENOMIC DNA]</scope>
    <source>
        <strain evidence="1 2">CCMP1005</strain>
    </source>
</reference>
<keyword evidence="2" id="KW-1185">Reference proteome</keyword>
<organism evidence="1 2">
    <name type="scientific">Thalassiosira oceanica</name>
    <name type="common">Marine diatom</name>
    <dbReference type="NCBI Taxonomy" id="159749"/>
    <lineage>
        <taxon>Eukaryota</taxon>
        <taxon>Sar</taxon>
        <taxon>Stramenopiles</taxon>
        <taxon>Ochrophyta</taxon>
        <taxon>Bacillariophyta</taxon>
        <taxon>Coscinodiscophyceae</taxon>
        <taxon>Thalassiosirophycidae</taxon>
        <taxon>Thalassiosirales</taxon>
        <taxon>Thalassiosiraceae</taxon>
        <taxon>Thalassiosira</taxon>
    </lineage>
</organism>
<protein>
    <submittedName>
        <fullName evidence="1">Uncharacterized protein</fullName>
    </submittedName>
</protein>
<accession>K0SL46</accession>
<evidence type="ECO:0000313" key="2">
    <source>
        <dbReference type="Proteomes" id="UP000266841"/>
    </source>
</evidence>
<evidence type="ECO:0000313" key="1">
    <source>
        <dbReference type="EMBL" id="EJK61661.1"/>
    </source>
</evidence>
<dbReference type="OrthoDB" id="10264220at2759"/>
<dbReference type="AlphaFoldDB" id="K0SL46"/>
<comment type="caution">
    <text evidence="1">The sequence shown here is derived from an EMBL/GenBank/DDBJ whole genome shotgun (WGS) entry which is preliminary data.</text>
</comment>
<dbReference type="Proteomes" id="UP000266841">
    <property type="component" value="Unassembled WGS sequence"/>
</dbReference>
<sequence length="67" mass="7105">LDLFPTPLFPTFALDPRRNSRMLSATCLDPNDAGLGSPDYVGEWAECAGGGDGTSTPWGYVCQGNPK</sequence>